<evidence type="ECO:0000313" key="2">
    <source>
        <dbReference type="Proteomes" id="UP000287563"/>
    </source>
</evidence>
<dbReference type="RefSeq" id="WP_128784562.1">
    <property type="nucleotide sequence ID" value="NZ_RJLM01000005.1"/>
</dbReference>
<organism evidence="1 2">
    <name type="scientific">Photobacterium chitinilyticum</name>
    <dbReference type="NCBI Taxonomy" id="2485123"/>
    <lineage>
        <taxon>Bacteria</taxon>
        <taxon>Pseudomonadati</taxon>
        <taxon>Pseudomonadota</taxon>
        <taxon>Gammaproteobacteria</taxon>
        <taxon>Vibrionales</taxon>
        <taxon>Vibrionaceae</taxon>
        <taxon>Photobacterium</taxon>
    </lineage>
</organism>
<dbReference type="PANTHER" id="PTHR33973">
    <property type="entry name" value="OS07G0153300 PROTEIN"/>
    <property type="match status" value="1"/>
</dbReference>
<evidence type="ECO:0000313" key="1">
    <source>
        <dbReference type="EMBL" id="RWX54938.1"/>
    </source>
</evidence>
<dbReference type="PANTHER" id="PTHR33973:SF4">
    <property type="entry name" value="OS07G0153300 PROTEIN"/>
    <property type="match status" value="1"/>
</dbReference>
<dbReference type="EMBL" id="RJLM01000005">
    <property type="protein sequence ID" value="RWX54938.1"/>
    <property type="molecule type" value="Genomic_DNA"/>
</dbReference>
<name>A0A444JPP8_9GAMM</name>
<keyword evidence="2" id="KW-1185">Reference proteome</keyword>
<comment type="caution">
    <text evidence="1">The sequence shown here is derived from an EMBL/GenBank/DDBJ whole genome shotgun (WGS) entry which is preliminary data.</text>
</comment>
<dbReference type="InterPro" id="IPR010775">
    <property type="entry name" value="DUF1365"/>
</dbReference>
<proteinExistence type="predicted"/>
<sequence length="260" mass="30346">MNSGIFVGTVRHRRFSPVKHSFSYPMFMPLIDLDEFDYLQDSVRGFGKQVMNFARFCCADFLREGRLDRQGSEDDIQSLKTAVIDKVESLTGERVQGRVMLLCQLRYAGLYFSPLNIYYLYDEHDNWRWVLAEVSNTPWNERHYYVVPAHSSSKLQKAFHVSPFNPMSQQYQWRLRPPESQLVVHLDIRSSEGNLNVMDATMIMKRKPFTTKVLWQLIASTPIQSVKIVIGIYWQALRLWLKGAPFYGHSTTKPQLPSKQ</sequence>
<protein>
    <submittedName>
        <fullName evidence="1">DUF1365 domain-containing protein</fullName>
    </submittedName>
</protein>
<dbReference type="Proteomes" id="UP000287563">
    <property type="component" value="Unassembled WGS sequence"/>
</dbReference>
<dbReference type="OrthoDB" id="9778801at2"/>
<reference evidence="1 2" key="1">
    <citation type="submission" date="2018-11" db="EMBL/GenBank/DDBJ databases">
        <title>Photobacterium sp. BEI247 sp. nov., a marine bacterium isolated from Yongle Blue Hole in the South China Sea.</title>
        <authorList>
            <person name="Wang X."/>
        </authorList>
    </citation>
    <scope>NUCLEOTIDE SEQUENCE [LARGE SCALE GENOMIC DNA]</scope>
    <source>
        <strain evidence="2">BEI247</strain>
    </source>
</reference>
<gene>
    <name evidence="1" type="ORF">EDI28_14440</name>
</gene>
<dbReference type="AlphaFoldDB" id="A0A444JPP8"/>
<dbReference type="Pfam" id="PF07103">
    <property type="entry name" value="DUF1365"/>
    <property type="match status" value="1"/>
</dbReference>
<accession>A0A444JPP8</accession>